<dbReference type="Proteomes" id="UP001482231">
    <property type="component" value="Unassembled WGS sequence"/>
</dbReference>
<evidence type="ECO:0000256" key="10">
    <source>
        <dbReference type="HAMAP-Rule" id="MF_00575"/>
    </source>
</evidence>
<comment type="function">
    <text evidence="10">Hydrolyzes the pyrophosphate bond of UDP-2,3-diacylglucosamine to yield 2,3-diacylglucosamine 1-phosphate (lipid X) and UMP by catalyzing the attack of water at the alpha-P atom. Involved in the biosynthesis of lipid A, a phosphorylated glycolipid that anchors the lipopolysaccharide to the outer membrane of the cell.</text>
</comment>
<protein>
    <recommendedName>
        <fullName evidence="10">UDP-2,3-diacylglucosamine hydrolase</fullName>
        <ecNumber evidence="10">3.6.1.54</ecNumber>
    </recommendedName>
    <alternativeName>
        <fullName evidence="10">UDP-2,3-diacylglucosamine diphosphatase</fullName>
    </alternativeName>
</protein>
<evidence type="ECO:0000256" key="6">
    <source>
        <dbReference type="ARBA" id="ARBA00022801"/>
    </source>
</evidence>
<dbReference type="NCBIfam" id="TIGR01854">
    <property type="entry name" value="lipid_A_lpxH"/>
    <property type="match status" value="1"/>
</dbReference>
<keyword evidence="7 10" id="KW-0443">Lipid metabolism</keyword>
<proteinExistence type="inferred from homology"/>
<feature type="binding site" evidence="10">
    <location>
        <begin position="79"/>
        <end position="80"/>
    </location>
    <ligand>
        <name>substrate</name>
    </ligand>
</feature>
<feature type="binding site" evidence="10">
    <location>
        <position position="122"/>
    </location>
    <ligand>
        <name>substrate</name>
    </ligand>
</feature>
<feature type="binding site" evidence="10">
    <location>
        <position position="195"/>
    </location>
    <ligand>
        <name>substrate</name>
    </ligand>
</feature>
<comment type="caution">
    <text evidence="12">The sequence shown here is derived from an EMBL/GenBank/DDBJ whole genome shotgun (WGS) entry which is preliminary data.</text>
</comment>
<dbReference type="InterPro" id="IPR004843">
    <property type="entry name" value="Calcineurin-like_PHP"/>
</dbReference>
<dbReference type="PANTHER" id="PTHR34990">
    <property type="entry name" value="UDP-2,3-DIACYLGLUCOSAMINE HYDROLASE-RELATED"/>
    <property type="match status" value="1"/>
</dbReference>
<sequence>MPTLFISDLHLSPERPAITALFERFLTHASNGAEALYILGDLFEYWAGDDDLTDPFNARIVAALARTAGRVRLYVMHGNRDFLLGAAFCHASGAQLLPDPSVVTLHGTPTLLMHGDTLCTDDTDYQRFRAQVRNTRWQTDFLAQPLAVRKAQIAALRAKSETEKAGKPAAIMDVNPQAVAAALHRHATPRLIHGHTHRPGHHTHQVDDMLCERWVLPDWYEQGGYLRCDPSGCSLHVLTL</sequence>
<feature type="binding site" evidence="10">
    <location>
        <position position="10"/>
    </location>
    <ligand>
        <name>Mn(2+)</name>
        <dbReference type="ChEBI" id="CHEBI:29035"/>
        <label>1</label>
    </ligand>
</feature>
<comment type="similarity">
    <text evidence="10">Belongs to the LpxH family.</text>
</comment>
<comment type="catalytic activity">
    <reaction evidence="10">
        <text>UDP-2-N,3-O-bis[(3R)-3-hydroxytetradecanoyl]-alpha-D-glucosamine + H2O = 2-N,3-O-bis[(3R)-3-hydroxytetradecanoyl]-alpha-D-glucosaminyl 1-phosphate + UMP + 2 H(+)</text>
        <dbReference type="Rhea" id="RHEA:25213"/>
        <dbReference type="ChEBI" id="CHEBI:15377"/>
        <dbReference type="ChEBI" id="CHEBI:15378"/>
        <dbReference type="ChEBI" id="CHEBI:57865"/>
        <dbReference type="ChEBI" id="CHEBI:57957"/>
        <dbReference type="ChEBI" id="CHEBI:78847"/>
        <dbReference type="EC" id="3.6.1.54"/>
    </reaction>
</comment>
<evidence type="ECO:0000256" key="4">
    <source>
        <dbReference type="ARBA" id="ARBA00022556"/>
    </source>
</evidence>
<dbReference type="PANTHER" id="PTHR34990:SF1">
    <property type="entry name" value="UDP-2,3-DIACYLGLUCOSAMINE HYDROLASE"/>
    <property type="match status" value="1"/>
</dbReference>
<feature type="binding site" evidence="10">
    <location>
        <position position="8"/>
    </location>
    <ligand>
        <name>Mn(2+)</name>
        <dbReference type="ChEBI" id="CHEBI:29035"/>
        <label>1</label>
    </ligand>
</feature>
<keyword evidence="5 10" id="KW-0479">Metal-binding</keyword>
<keyword evidence="4 10" id="KW-0441">Lipid A biosynthesis</keyword>
<evidence type="ECO:0000256" key="1">
    <source>
        <dbReference type="ARBA" id="ARBA00022475"/>
    </source>
</evidence>
<gene>
    <name evidence="10" type="primary">lpxH</name>
    <name evidence="12" type="ORF">V6E02_02670</name>
</gene>
<evidence type="ECO:0000313" key="12">
    <source>
        <dbReference type="EMBL" id="MEO1766118.1"/>
    </source>
</evidence>
<keyword evidence="6 10" id="KW-0378">Hydrolase</keyword>
<dbReference type="EC" id="3.6.1.54" evidence="10"/>
<evidence type="ECO:0000256" key="2">
    <source>
        <dbReference type="ARBA" id="ARBA00022516"/>
    </source>
</evidence>
<evidence type="ECO:0000256" key="7">
    <source>
        <dbReference type="ARBA" id="ARBA00023098"/>
    </source>
</evidence>
<dbReference type="GO" id="GO:0016787">
    <property type="term" value="F:hydrolase activity"/>
    <property type="evidence" value="ECO:0007669"/>
    <property type="project" value="UniProtKB-KW"/>
</dbReference>
<dbReference type="EMBL" id="JBAJEX010000001">
    <property type="protein sequence ID" value="MEO1766118.1"/>
    <property type="molecule type" value="Genomic_DNA"/>
</dbReference>
<accession>A0ABV0EBS5</accession>
<dbReference type="NCBIfam" id="NF003743">
    <property type="entry name" value="PRK05340.1"/>
    <property type="match status" value="1"/>
</dbReference>
<name>A0ABV0EBS5_9BURK</name>
<keyword evidence="9 10" id="KW-0464">Manganese</keyword>
<evidence type="ECO:0000256" key="9">
    <source>
        <dbReference type="ARBA" id="ARBA00023211"/>
    </source>
</evidence>
<feature type="binding site" evidence="10">
    <location>
        <position position="41"/>
    </location>
    <ligand>
        <name>Mn(2+)</name>
        <dbReference type="ChEBI" id="CHEBI:29035"/>
        <label>1</label>
    </ligand>
</feature>
<organism evidence="12 13">
    <name type="scientific">Thiobacter aerophilum</name>
    <dbReference type="NCBI Taxonomy" id="3121275"/>
    <lineage>
        <taxon>Bacteria</taxon>
        <taxon>Pseudomonadati</taxon>
        <taxon>Pseudomonadota</taxon>
        <taxon>Betaproteobacteria</taxon>
        <taxon>Burkholderiales</taxon>
        <taxon>Thiobacteraceae</taxon>
        <taxon>Thiobacter</taxon>
    </lineage>
</organism>
<feature type="binding site" evidence="10">
    <location>
        <position position="79"/>
    </location>
    <ligand>
        <name>Mn(2+)</name>
        <dbReference type="ChEBI" id="CHEBI:29035"/>
        <label>2</label>
    </ligand>
</feature>
<feature type="binding site" evidence="10">
    <location>
        <position position="164"/>
    </location>
    <ligand>
        <name>substrate</name>
    </ligand>
</feature>
<feature type="binding site" evidence="10">
    <location>
        <position position="41"/>
    </location>
    <ligand>
        <name>Mn(2+)</name>
        <dbReference type="ChEBI" id="CHEBI:29035"/>
        <label>2</label>
    </ligand>
</feature>
<dbReference type="Pfam" id="PF00149">
    <property type="entry name" value="Metallophos"/>
    <property type="match status" value="1"/>
</dbReference>
<feature type="binding site" evidence="10">
    <location>
        <position position="197"/>
    </location>
    <ligand>
        <name>Mn(2+)</name>
        <dbReference type="ChEBI" id="CHEBI:29035"/>
        <label>1</label>
    </ligand>
</feature>
<evidence type="ECO:0000259" key="11">
    <source>
        <dbReference type="Pfam" id="PF00149"/>
    </source>
</evidence>
<evidence type="ECO:0000313" key="13">
    <source>
        <dbReference type="Proteomes" id="UP001482231"/>
    </source>
</evidence>
<feature type="binding site" evidence="10">
    <location>
        <position position="114"/>
    </location>
    <ligand>
        <name>Mn(2+)</name>
        <dbReference type="ChEBI" id="CHEBI:29035"/>
        <label>2</label>
    </ligand>
</feature>
<dbReference type="InterPro" id="IPR043461">
    <property type="entry name" value="LpxH-like"/>
</dbReference>
<feature type="binding site" evidence="10">
    <location>
        <position position="195"/>
    </location>
    <ligand>
        <name>Mn(2+)</name>
        <dbReference type="ChEBI" id="CHEBI:29035"/>
        <label>2</label>
    </ligand>
</feature>
<dbReference type="CDD" id="cd07398">
    <property type="entry name" value="MPP_YbbF-LpxH"/>
    <property type="match status" value="1"/>
</dbReference>
<evidence type="ECO:0000256" key="8">
    <source>
        <dbReference type="ARBA" id="ARBA00023136"/>
    </source>
</evidence>
<evidence type="ECO:0000256" key="5">
    <source>
        <dbReference type="ARBA" id="ARBA00022723"/>
    </source>
</evidence>
<dbReference type="InterPro" id="IPR010138">
    <property type="entry name" value="UDP-diacylglucosamine_Hdrlase"/>
</dbReference>
<dbReference type="HAMAP" id="MF_00575">
    <property type="entry name" value="LpxH"/>
    <property type="match status" value="1"/>
</dbReference>
<feature type="binding site" evidence="10">
    <location>
        <position position="167"/>
    </location>
    <ligand>
        <name>substrate</name>
    </ligand>
</feature>
<evidence type="ECO:0000256" key="3">
    <source>
        <dbReference type="ARBA" id="ARBA00022519"/>
    </source>
</evidence>
<feature type="binding site" evidence="10">
    <location>
        <position position="160"/>
    </location>
    <ligand>
        <name>substrate</name>
    </ligand>
</feature>
<dbReference type="InterPro" id="IPR029052">
    <property type="entry name" value="Metallo-depent_PP-like"/>
</dbReference>
<dbReference type="Gene3D" id="3.60.21.10">
    <property type="match status" value="1"/>
</dbReference>
<feature type="domain" description="Calcineurin-like phosphoesterase" evidence="11">
    <location>
        <begin position="1"/>
        <end position="199"/>
    </location>
</feature>
<comment type="pathway">
    <text evidence="10">Glycolipid biosynthesis; lipid IV(A) biosynthesis; lipid IV(A) from (3R)-3-hydroxytetradecanoyl-[acyl-carrier-protein] and UDP-N-acetyl-alpha-D-glucosamine: step 4/6.</text>
</comment>
<comment type="cofactor">
    <cofactor evidence="10">
        <name>Mn(2+)</name>
        <dbReference type="ChEBI" id="CHEBI:29035"/>
    </cofactor>
    <text evidence="10">Binds 2 Mn(2+) ions per subunit in a binuclear metal center.</text>
</comment>
<keyword evidence="2 10" id="KW-0444">Lipid biosynthesis</keyword>
<keyword evidence="13" id="KW-1185">Reference proteome</keyword>
<keyword evidence="1 10" id="KW-1003">Cell membrane</keyword>
<keyword evidence="8 10" id="KW-0472">Membrane</keyword>
<comment type="subcellular location">
    <subcellularLocation>
        <location evidence="10">Cell inner membrane</location>
        <topology evidence="10">Peripheral membrane protein</topology>
        <orientation evidence="10">Cytoplasmic side</orientation>
    </subcellularLocation>
</comment>
<dbReference type="SUPFAM" id="SSF56300">
    <property type="entry name" value="Metallo-dependent phosphatases"/>
    <property type="match status" value="1"/>
</dbReference>
<keyword evidence="3 10" id="KW-0997">Cell inner membrane</keyword>
<reference evidence="12 13" key="1">
    <citation type="submission" date="2024-02" db="EMBL/GenBank/DDBJ databases">
        <title>New thermophilic sulfur-oxidizing bacteria from a hot springs of the Uzon caldera (Kamchatka, Russia).</title>
        <authorList>
            <person name="Dukat A.M."/>
            <person name="Elcheninov A.G."/>
            <person name="Frolov E.N."/>
        </authorList>
    </citation>
    <scope>NUCLEOTIDE SEQUENCE [LARGE SCALE GENOMIC DNA]</scope>
    <source>
        <strain evidence="12 13">AK1</strain>
    </source>
</reference>
<dbReference type="RefSeq" id="WP_347306864.1">
    <property type="nucleotide sequence ID" value="NZ_JBAJEX010000001.1"/>
</dbReference>